<dbReference type="Pfam" id="PF02463">
    <property type="entry name" value="SMC_N"/>
    <property type="match status" value="1"/>
</dbReference>
<proteinExistence type="inferred from homology"/>
<dbReference type="GO" id="GO:0043590">
    <property type="term" value="C:bacterial nucleoid"/>
    <property type="evidence" value="ECO:0007669"/>
    <property type="project" value="TreeGrafter"/>
</dbReference>
<evidence type="ECO:0000256" key="1">
    <source>
        <dbReference type="ARBA" id="ARBA00003618"/>
    </source>
</evidence>
<dbReference type="SUPFAM" id="SSF52540">
    <property type="entry name" value="P-loop containing nucleoside triphosphate hydrolases"/>
    <property type="match status" value="1"/>
</dbReference>
<feature type="domain" description="RecF/RecN/SMC N-terminal" evidence="10">
    <location>
        <begin position="3"/>
        <end position="514"/>
    </location>
</feature>
<dbReference type="PANTHER" id="PTHR11059:SF0">
    <property type="entry name" value="DNA REPAIR PROTEIN RECN"/>
    <property type="match status" value="1"/>
</dbReference>
<evidence type="ECO:0000313" key="11">
    <source>
        <dbReference type="EMBL" id="MDC7228541.1"/>
    </source>
</evidence>
<dbReference type="EMBL" id="JAQQAL010000051">
    <property type="protein sequence ID" value="MDC7228541.1"/>
    <property type="molecule type" value="Genomic_DNA"/>
</dbReference>
<dbReference type="InterPro" id="IPR027417">
    <property type="entry name" value="P-loop_NTPase"/>
</dbReference>
<dbReference type="Gene3D" id="3.40.50.300">
    <property type="entry name" value="P-loop containing nucleotide triphosphate hydrolases"/>
    <property type="match status" value="2"/>
</dbReference>
<evidence type="ECO:0000259" key="10">
    <source>
        <dbReference type="Pfam" id="PF02463"/>
    </source>
</evidence>
<evidence type="ECO:0000256" key="3">
    <source>
        <dbReference type="ARBA" id="ARBA00021315"/>
    </source>
</evidence>
<gene>
    <name evidence="11" type="primary">recN</name>
    <name evidence="11" type="ORF">PQJ61_17400</name>
</gene>
<dbReference type="InterPro" id="IPR003395">
    <property type="entry name" value="RecF/RecN/SMC_N"/>
</dbReference>
<evidence type="ECO:0000256" key="9">
    <source>
        <dbReference type="PIRNR" id="PIRNR003128"/>
    </source>
</evidence>
<organism evidence="11 12">
    <name type="scientific">Candidatus Thalassospirochaeta sargassi</name>
    <dbReference type="NCBI Taxonomy" id="3119039"/>
    <lineage>
        <taxon>Bacteria</taxon>
        <taxon>Pseudomonadati</taxon>
        <taxon>Spirochaetota</taxon>
        <taxon>Spirochaetia</taxon>
        <taxon>Spirochaetales</taxon>
        <taxon>Spirochaetaceae</taxon>
        <taxon>Candidatus Thalassospirochaeta</taxon>
    </lineage>
</organism>
<sequence>MLEELFIKNYALADQLTVEFQEGFNILSGETGSGKSVIIGALGLVLGEKGDVSAIRTGASETEVSAVINVEGNAEALKWLEEHEISADEGRVIIRRIMKNTGRGSMFIQSVPSVKADVSEFTSLLFDIHGQHEHQSLLSTDNHRKLLDSFAGLRPSAERLKSDFLELNNIKKEYQGLMSDEREMLREADLAAFAVKEIEDAALKPGEIEELETEHKLLTQSEKLFILFEELHRALSESSGGALDGLRSGMENLKELSGIDSAFAEASSRLENAFYETEDVLDGIERYKVNFDFSPERLAACEERLSELLKLRKKYGDSVEDILTFQEESRKKVSSIENREELKAEYAEKIAALEKSVLQQASDLSAKRKSAARKLQTAIQQQLKALGMPKAEFRVQVEAKLGENGRPSCGINGFDAIEFLISPNQGEPPKRLRSIASGGEISRVMLAIKSVLASIDTVDTLVFDEIDAGIGGEIAVAVGEHMYRLSRFKQILCITHLASIAVRADNHIRVCKKTARDRTFTEIDNVAGDERKIEIARMLSGDTDTDVSLKHAEELLVKAAGEREGS</sequence>
<dbReference type="NCBIfam" id="TIGR00634">
    <property type="entry name" value="recN"/>
    <property type="match status" value="1"/>
</dbReference>
<evidence type="ECO:0000256" key="7">
    <source>
        <dbReference type="ARBA" id="ARBA00023204"/>
    </source>
</evidence>
<evidence type="ECO:0000256" key="6">
    <source>
        <dbReference type="ARBA" id="ARBA00022840"/>
    </source>
</evidence>
<name>A0AAJ1MM28_9SPIO</name>
<reference evidence="11 12" key="1">
    <citation type="submission" date="2022-12" db="EMBL/GenBank/DDBJ databases">
        <title>Metagenome assembled genome from gulf of manar.</title>
        <authorList>
            <person name="Kohli P."/>
            <person name="Pk S."/>
            <person name="Venkata Ramana C."/>
            <person name="Sasikala C."/>
        </authorList>
    </citation>
    <scope>NUCLEOTIDE SEQUENCE [LARGE SCALE GENOMIC DNA]</scope>
    <source>
        <strain evidence="11">JB008</strain>
    </source>
</reference>
<dbReference type="InterPro" id="IPR004604">
    <property type="entry name" value="DNA_recomb/repair_RecN"/>
</dbReference>
<protein>
    <recommendedName>
        <fullName evidence="3 9">DNA repair protein RecN</fullName>
    </recommendedName>
    <alternativeName>
        <fullName evidence="8 9">Recombination protein N</fullName>
    </alternativeName>
</protein>
<dbReference type="GO" id="GO:0006281">
    <property type="term" value="P:DNA repair"/>
    <property type="evidence" value="ECO:0007669"/>
    <property type="project" value="UniProtKB-KW"/>
</dbReference>
<dbReference type="CDD" id="cd03241">
    <property type="entry name" value="ABC_RecN"/>
    <property type="match status" value="2"/>
</dbReference>
<dbReference type="GO" id="GO:0005524">
    <property type="term" value="F:ATP binding"/>
    <property type="evidence" value="ECO:0007669"/>
    <property type="project" value="UniProtKB-KW"/>
</dbReference>
<keyword evidence="4" id="KW-0547">Nucleotide-binding</keyword>
<dbReference type="GO" id="GO:0009432">
    <property type="term" value="P:SOS response"/>
    <property type="evidence" value="ECO:0007669"/>
    <property type="project" value="TreeGrafter"/>
</dbReference>
<comment type="function">
    <text evidence="1 9">May be involved in recombinational repair of damaged DNA.</text>
</comment>
<comment type="caution">
    <text evidence="11">The sequence shown here is derived from an EMBL/GenBank/DDBJ whole genome shotgun (WGS) entry which is preliminary data.</text>
</comment>
<keyword evidence="7 9" id="KW-0234">DNA repair</keyword>
<comment type="similarity">
    <text evidence="2 9">Belongs to the RecN family.</text>
</comment>
<dbReference type="PIRSF" id="PIRSF003128">
    <property type="entry name" value="RecN"/>
    <property type="match status" value="1"/>
</dbReference>
<evidence type="ECO:0000256" key="5">
    <source>
        <dbReference type="ARBA" id="ARBA00022763"/>
    </source>
</evidence>
<evidence type="ECO:0000256" key="2">
    <source>
        <dbReference type="ARBA" id="ARBA00009441"/>
    </source>
</evidence>
<dbReference type="GO" id="GO:0006310">
    <property type="term" value="P:DNA recombination"/>
    <property type="evidence" value="ECO:0007669"/>
    <property type="project" value="InterPro"/>
</dbReference>
<keyword evidence="6" id="KW-0067">ATP-binding</keyword>
<keyword evidence="5 9" id="KW-0227">DNA damage</keyword>
<dbReference type="AlphaFoldDB" id="A0AAJ1MM28"/>
<accession>A0AAJ1MM28</accession>
<dbReference type="Proteomes" id="UP001221217">
    <property type="component" value="Unassembled WGS sequence"/>
</dbReference>
<dbReference type="PANTHER" id="PTHR11059">
    <property type="entry name" value="DNA REPAIR PROTEIN RECN"/>
    <property type="match status" value="1"/>
</dbReference>
<evidence type="ECO:0000256" key="8">
    <source>
        <dbReference type="ARBA" id="ARBA00033408"/>
    </source>
</evidence>
<evidence type="ECO:0000256" key="4">
    <source>
        <dbReference type="ARBA" id="ARBA00022741"/>
    </source>
</evidence>
<evidence type="ECO:0000313" key="12">
    <source>
        <dbReference type="Proteomes" id="UP001221217"/>
    </source>
</evidence>